<dbReference type="SMART" id="SM00869">
    <property type="entry name" value="Autotransporter"/>
    <property type="match status" value="1"/>
</dbReference>
<evidence type="ECO:0000313" key="5">
    <source>
        <dbReference type="Proteomes" id="UP001528850"/>
    </source>
</evidence>
<dbReference type="SUPFAM" id="SSF49313">
    <property type="entry name" value="Cadherin-like"/>
    <property type="match status" value="5"/>
</dbReference>
<dbReference type="Pfam" id="PF03797">
    <property type="entry name" value="Autotransporter"/>
    <property type="match status" value="1"/>
</dbReference>
<feature type="region of interest" description="Disordered" evidence="1">
    <location>
        <begin position="566"/>
        <end position="591"/>
    </location>
</feature>
<dbReference type="InterPro" id="IPR005546">
    <property type="entry name" value="Autotransporte_beta"/>
</dbReference>
<protein>
    <submittedName>
        <fullName evidence="4">Ig domain-containing protein</fullName>
    </submittedName>
</protein>
<dbReference type="InterPro" id="IPR015919">
    <property type="entry name" value="Cadherin-like_sf"/>
</dbReference>
<evidence type="ECO:0000313" key="4">
    <source>
        <dbReference type="EMBL" id="MDF4023758.1"/>
    </source>
</evidence>
<dbReference type="PANTHER" id="PTHR37494">
    <property type="entry name" value="HEMAGGLUTININ"/>
    <property type="match status" value="1"/>
</dbReference>
<dbReference type="InterPro" id="IPR003961">
    <property type="entry name" value="FN3_dom"/>
</dbReference>
<feature type="domain" description="Fibronectin type-III" evidence="2">
    <location>
        <begin position="569"/>
        <end position="656"/>
    </location>
</feature>
<name>A0ABT6B7A4_9GAMM</name>
<feature type="domain" description="Autotransporter" evidence="3">
    <location>
        <begin position="1268"/>
        <end position="1547"/>
    </location>
</feature>
<feature type="region of interest" description="Disordered" evidence="1">
    <location>
        <begin position="460"/>
        <end position="492"/>
    </location>
</feature>
<feature type="compositionally biased region" description="Polar residues" evidence="1">
    <location>
        <begin position="1258"/>
        <end position="1267"/>
    </location>
</feature>
<evidence type="ECO:0000259" key="3">
    <source>
        <dbReference type="PROSITE" id="PS51208"/>
    </source>
</evidence>
<dbReference type="Proteomes" id="UP001528850">
    <property type="component" value="Unassembled WGS sequence"/>
</dbReference>
<dbReference type="SMART" id="SM00060">
    <property type="entry name" value="FN3"/>
    <property type="match status" value="2"/>
</dbReference>
<dbReference type="InterPro" id="IPR013783">
    <property type="entry name" value="Ig-like_fold"/>
</dbReference>
<gene>
    <name evidence="4" type="ORF">P3W24_02050</name>
</gene>
<dbReference type="PANTHER" id="PTHR37494:SF1">
    <property type="entry name" value="STAPHYLOCOCCUS AUREUS SURFACE PROTEIN A"/>
    <property type="match status" value="1"/>
</dbReference>
<reference evidence="4 5" key="1">
    <citation type="journal article" date="2024" name="Curr. Microbiol.">
        <title>Luteibacter sahnii sp. nov., A Novel Yellow-Colored Xanthomonadin Pigment Producing Probiotic Bacterium from Healthy Rice Seed Microbiome.</title>
        <authorList>
            <person name="Jaiswal G."/>
            <person name="Rana R."/>
            <person name="Nayak P.K."/>
            <person name="Chouhan R."/>
            <person name="Gandhi S.G."/>
            <person name="Patel H.K."/>
            <person name="Patil P.B."/>
        </authorList>
    </citation>
    <scope>NUCLEOTIDE SEQUENCE [LARGE SCALE GENOMIC DNA]</scope>
    <source>
        <strain evidence="4 5">PPL201</strain>
    </source>
</reference>
<feature type="compositionally biased region" description="Polar residues" evidence="1">
    <location>
        <begin position="475"/>
        <end position="492"/>
    </location>
</feature>
<dbReference type="PROSITE" id="PS51208">
    <property type="entry name" value="AUTOTRANSPORTER"/>
    <property type="match status" value="1"/>
</dbReference>
<dbReference type="SUPFAM" id="SSF103515">
    <property type="entry name" value="Autotransporter"/>
    <property type="match status" value="1"/>
</dbReference>
<keyword evidence="5" id="KW-1185">Reference proteome</keyword>
<dbReference type="EMBL" id="JARJJS010000001">
    <property type="protein sequence ID" value="MDF4023758.1"/>
    <property type="molecule type" value="Genomic_DNA"/>
</dbReference>
<feature type="compositionally biased region" description="Low complexity" evidence="1">
    <location>
        <begin position="569"/>
        <end position="591"/>
    </location>
</feature>
<feature type="compositionally biased region" description="Low complexity" evidence="1">
    <location>
        <begin position="460"/>
        <end position="473"/>
    </location>
</feature>
<dbReference type="NCBIfam" id="TIGR01414">
    <property type="entry name" value="autotrans_barl"/>
    <property type="match status" value="1"/>
</dbReference>
<dbReference type="InterPro" id="IPR036709">
    <property type="entry name" value="Autotransporte_beta_dom_sf"/>
</dbReference>
<dbReference type="Gene3D" id="2.60.40.10">
    <property type="entry name" value="Immunoglobulins"/>
    <property type="match status" value="7"/>
</dbReference>
<evidence type="ECO:0000256" key="1">
    <source>
        <dbReference type="SAM" id="MobiDB-lite"/>
    </source>
</evidence>
<comment type="caution">
    <text evidence="4">The sequence shown here is derived from an EMBL/GenBank/DDBJ whole genome shotgun (WGS) entry which is preliminary data.</text>
</comment>
<dbReference type="Pfam" id="PF00041">
    <property type="entry name" value="fn3"/>
    <property type="match status" value="2"/>
</dbReference>
<dbReference type="Gene3D" id="2.40.128.130">
    <property type="entry name" value="Autotransporter beta-domain"/>
    <property type="match status" value="1"/>
</dbReference>
<dbReference type="Pfam" id="PF05345">
    <property type="entry name" value="He_PIG"/>
    <property type="match status" value="5"/>
</dbReference>
<dbReference type="PROSITE" id="PS50853">
    <property type="entry name" value="FN3"/>
    <property type="match status" value="2"/>
</dbReference>
<dbReference type="Gene3D" id="2.60.40.3440">
    <property type="match status" value="2"/>
</dbReference>
<dbReference type="Pfam" id="PF17963">
    <property type="entry name" value="Big_9"/>
    <property type="match status" value="2"/>
</dbReference>
<dbReference type="InterPro" id="IPR006315">
    <property type="entry name" value="OM_autotransptr_brl_dom"/>
</dbReference>
<dbReference type="SUPFAM" id="SSF49265">
    <property type="entry name" value="Fibronectin type III"/>
    <property type="match status" value="2"/>
</dbReference>
<dbReference type="CDD" id="cd00063">
    <property type="entry name" value="FN3"/>
    <property type="match status" value="1"/>
</dbReference>
<proteinExistence type="predicted"/>
<sequence>MFNRSSLGAHAPRQGALTARAWSWALFVLLWIGVAQGAVAACSNPQQATIASGGTATFNCSPGGFDDAQGAQHGTVDTQSSFSLIYRNNGDGATSDTFTALEDDGITRITFQITINPPPFNISNTSLPAMTYNQSYSQQIQVSGGTPPYTYSIVSGAPPGITISSSGGVISGTPIQAGSYSIAVRVVDSASPQNTANKTFAVTVATPTLTMGPASLATAKQGLAYAAQLTTSGGTPAYTYTLPSGGLPAGLTMDTNGAISGTPTQSGTFTFVVQVTDSTPSNNNTPATAQRNYTLQITPAPTITVSPASIANATYGQAYSQTFSASGGTGPYTFTPSGSIPPGLTFSGNQLSGTPTATGTFNVTIRATDQDGYTGQTAYTLTVSPSVPGAPTGVNASASPGAASVSFAAPANNGGAAITSYTVTSNPGGITATGSGSPIQVTGLTNGVSYTFTVAATNTAGTGASSSPSPAVTPKDTQSITFNNPGTQLYGTSPTLQATSSSGLPVTFGSSTTGVCTITSGGTLTFVRGGSCTIVADQAGNGSYDAAPSVTQTFAVSSVAPGAPVMGSATTQPAPAGQTTGSASVSVSAPASDGGSTVTGYTVTSSPGGITASGSGSPIVVTGLTLGTAYTFTATATNASGTGPASSASNSVTPMAQQAITFNAPGDQDFGTTRTLTASASSGLTVTYDSSTTSTVCAIVNGNQVQARAPGTCTVTANQSGNGAYVAAPAVSRSFNVVVPGGAVSITTTSLPAPTRGVAYSQTIAAQGGAAPYTFSLTGALPAGLTFANGVISGVATASGTYNFSVQVLDQAGQTASQAYGFTVISPTFTFAPATLPAGKVGDAYAPSTIAASGGIAPYTYAVTAGTLPAGLTLSPSGTFSGTPTASGARSFTVTATDAYNGTGSQSFTINVGDPTPVAVDDAANVAANGTVTVPVTANDSGPITSIAVTQAPAHGTATVSGLNVVYAPAHDYFGADTLKYTATGPGGTSNAATVTLTVAAGAAPTIHASTGAANGPFTAAAVVTQPASGSVAVQGTDLVYTAAADASGDVTFSYTLSNAFGTSPPATVTVTVDPMPVAMPLSASAVAGRPVQVDLTSGARGGPFTAAQVVSVTPANAGSASIQSSAGGFTLEFVPAAAFGGTAQVAYTLTNAYATSAPGMVSIAVVPRADPTKDPDVMGVLSAQADATRRMATGQIDNFQRRLEMLHSGGPSGFTNGITMASASSQRGKDAYASLRRSQDDANRRYLVQPDPDSADAQANATSQHGSLPGDVSVWTGGAVNFGKSQVGTSANGTDFTTSGVSMGVDKQFSDRFAAGVGVGYGHDRSDVGQHDSHSAVDSYNVAFYGSYRPAAAFYTDALIGYQWLSFDTRRYLTDTGGHVQGSRDGRQWFASLSAGYQMQGENSQLTPYARVDVARAQLDAFTEHGDDTRSLAYQGQTVKTTTATLGVLAQWSVRRDYGIWSPQLRAEFGHDMQGSGAASIRYADLLNGPLYRATLFQQSRNHTQLGAGIALQTNSGWILRAEYQNQLDNTSRDNQSILLGVEKKFGP</sequence>
<feature type="region of interest" description="Disordered" evidence="1">
    <location>
        <begin position="1247"/>
        <end position="1271"/>
    </location>
</feature>
<feature type="domain" description="Fibronectin type-III" evidence="2">
    <location>
        <begin position="387"/>
        <end position="476"/>
    </location>
</feature>
<evidence type="ECO:0000259" key="2">
    <source>
        <dbReference type="PROSITE" id="PS50853"/>
    </source>
</evidence>
<dbReference type="Gene3D" id="2.60.40.1080">
    <property type="match status" value="1"/>
</dbReference>
<organism evidence="4 5">
    <name type="scientific">Luteibacter sahnii</name>
    <dbReference type="NCBI Taxonomy" id="3021977"/>
    <lineage>
        <taxon>Bacteria</taxon>
        <taxon>Pseudomonadati</taxon>
        <taxon>Pseudomonadota</taxon>
        <taxon>Gammaproteobacteria</taxon>
        <taxon>Lysobacterales</taxon>
        <taxon>Rhodanobacteraceae</taxon>
        <taxon>Luteibacter</taxon>
    </lineage>
</organism>
<accession>A0ABT6B7A4</accession>
<dbReference type="InterPro" id="IPR036116">
    <property type="entry name" value="FN3_sf"/>
</dbReference>